<gene>
    <name evidence="1" type="ORF">SDC9_04323</name>
</gene>
<comment type="caution">
    <text evidence="1">The sequence shown here is derived from an EMBL/GenBank/DDBJ whole genome shotgun (WGS) entry which is preliminary data.</text>
</comment>
<dbReference type="AlphaFoldDB" id="A0A644SYR0"/>
<evidence type="ECO:0000313" key="1">
    <source>
        <dbReference type="EMBL" id="MPL58781.1"/>
    </source>
</evidence>
<dbReference type="EMBL" id="VSSQ01000008">
    <property type="protein sequence ID" value="MPL58781.1"/>
    <property type="molecule type" value="Genomic_DNA"/>
</dbReference>
<sequence>MNQLIIFNHLSLPYATSSDADAAIPLFLKICLQAGQLGLSVILFDEEIDKTWFKVELVHGYYFHDWYNKNKNDENKDLIRAFRNIQTRQPFFPRDLDTALFDVVLPSDESRNIATLKAARWYEAPIVSFPVGVPWNVSPIQALLQTLDAKGKLESKEIDIINLYSLAVLHAWESILRKQQEVSLVKGCDIVENMKANFPGVVLCGKAEEQLLSGAYPPLIFEQIKESFSALSRFAMDWHLGSVKQYTHEALSKYDLSYEISGESDSVMSNRELKKLREFWLPTGEKVCFENHIKFRYKKFRLHFYPAVEEKIIYVGYIGSHMLT</sequence>
<organism evidence="1">
    <name type="scientific">bioreactor metagenome</name>
    <dbReference type="NCBI Taxonomy" id="1076179"/>
    <lineage>
        <taxon>unclassified sequences</taxon>
        <taxon>metagenomes</taxon>
        <taxon>ecological metagenomes</taxon>
    </lineage>
</organism>
<accession>A0A644SYR0</accession>
<name>A0A644SYR0_9ZZZZ</name>
<reference evidence="1" key="1">
    <citation type="submission" date="2019-08" db="EMBL/GenBank/DDBJ databases">
        <authorList>
            <person name="Kucharzyk K."/>
            <person name="Murdoch R.W."/>
            <person name="Higgins S."/>
            <person name="Loffler F."/>
        </authorList>
    </citation>
    <scope>NUCLEOTIDE SEQUENCE</scope>
</reference>
<protein>
    <submittedName>
        <fullName evidence="1">Uncharacterized protein</fullName>
    </submittedName>
</protein>
<proteinExistence type="predicted"/>